<keyword evidence="3" id="KW-0408">Iron</keyword>
<name>A0A1B1TC70_9ARCH</name>
<feature type="domain" description="Rieske" evidence="6">
    <location>
        <begin position="145"/>
        <end position="269"/>
    </location>
</feature>
<dbReference type="SUPFAM" id="SSF50022">
    <property type="entry name" value="ISP domain"/>
    <property type="match status" value="1"/>
</dbReference>
<evidence type="ECO:0000259" key="6">
    <source>
        <dbReference type="PROSITE" id="PS51296"/>
    </source>
</evidence>
<evidence type="ECO:0000256" key="4">
    <source>
        <dbReference type="ARBA" id="ARBA00023014"/>
    </source>
</evidence>
<dbReference type="InterPro" id="IPR017941">
    <property type="entry name" value="Rieske_2Fe-2S"/>
</dbReference>
<keyword evidence="5" id="KW-0472">Membrane</keyword>
<organism evidence="7">
    <name type="scientific">uncultured Poseidoniia archaeon</name>
    <dbReference type="NCBI Taxonomy" id="1697135"/>
    <lineage>
        <taxon>Archaea</taxon>
        <taxon>Methanobacteriati</taxon>
        <taxon>Thermoplasmatota</taxon>
        <taxon>Candidatus Poseidoniia</taxon>
        <taxon>environmental samples</taxon>
    </lineage>
</organism>
<reference evidence="7" key="2">
    <citation type="journal article" date="2015" name="ISME J.">
        <title>A new class of marine Euryarchaeota group II from the Mediterranean deep chlorophyll maximum.</title>
        <authorList>
            <person name="Martin-Cuadrado A.B."/>
            <person name="Garcia-Heredia I."/>
            <person name="Molto A.G."/>
            <person name="Lopez-Ubeda R."/>
            <person name="Kimes N."/>
            <person name="Lopez-Garcia P."/>
            <person name="Moreira D."/>
            <person name="Rodriguez-Valera F."/>
        </authorList>
    </citation>
    <scope>NUCLEOTIDE SEQUENCE</scope>
</reference>
<dbReference type="AlphaFoldDB" id="A0A1B1TC70"/>
<evidence type="ECO:0000256" key="3">
    <source>
        <dbReference type="ARBA" id="ARBA00023004"/>
    </source>
</evidence>
<reference evidence="7" key="1">
    <citation type="submission" date="2014-11" db="EMBL/GenBank/DDBJ databases">
        <authorList>
            <person name="Zhu J."/>
            <person name="Qi W."/>
            <person name="Song R."/>
        </authorList>
    </citation>
    <scope>NUCLEOTIDE SEQUENCE</scope>
</reference>
<proteinExistence type="predicted"/>
<keyword evidence="1" id="KW-0001">2Fe-2S</keyword>
<keyword evidence="5" id="KW-1133">Transmembrane helix</keyword>
<accession>A0A1B1TC70</accession>
<protein>
    <recommendedName>
        <fullName evidence="6">Rieske domain-containing protein</fullName>
    </recommendedName>
</protein>
<feature type="transmembrane region" description="Helical" evidence="5">
    <location>
        <begin position="32"/>
        <end position="56"/>
    </location>
</feature>
<sequence>MARRFKLRPIPTESDILEESIKMIDRREFMRLSFNTAAGLITMASLGSVGFAALLMGQPESDGGDSAVRFWVPSGAEDTAWFGDRHLEPMSYSSFQTAAAATNTGMVGAQGVWSGLPVNVVYVPHEENKDLPLQSDKPRFQYLDGYDLGGKYVGSGREVVDDDTYSSLSIHDNMVIIFSRCPHLCCIPGWQLVTNNYTGDTWAAGGTDEGGDKLFCICHSSRFDPTAIEKNSMGKGAPFEFIGIRKTGGPAPNGMPLIPFTVNGDAIEALPDFKDWYAYCG</sequence>
<dbReference type="InterPro" id="IPR036922">
    <property type="entry name" value="Rieske_2Fe-2S_sf"/>
</dbReference>
<keyword evidence="5" id="KW-0812">Transmembrane</keyword>
<dbReference type="GO" id="GO:0051537">
    <property type="term" value="F:2 iron, 2 sulfur cluster binding"/>
    <property type="evidence" value="ECO:0007669"/>
    <property type="project" value="UniProtKB-KW"/>
</dbReference>
<evidence type="ECO:0000256" key="2">
    <source>
        <dbReference type="ARBA" id="ARBA00022723"/>
    </source>
</evidence>
<evidence type="ECO:0000256" key="5">
    <source>
        <dbReference type="SAM" id="Phobius"/>
    </source>
</evidence>
<evidence type="ECO:0000313" key="7">
    <source>
        <dbReference type="EMBL" id="ANV79881.1"/>
    </source>
</evidence>
<keyword evidence="2" id="KW-0479">Metal-binding</keyword>
<dbReference type="Gene3D" id="2.102.10.10">
    <property type="entry name" value="Rieske [2Fe-2S] iron-sulphur domain"/>
    <property type="match status" value="1"/>
</dbReference>
<dbReference type="PROSITE" id="PS51296">
    <property type="entry name" value="RIESKE"/>
    <property type="match status" value="1"/>
</dbReference>
<evidence type="ECO:0000256" key="1">
    <source>
        <dbReference type="ARBA" id="ARBA00022714"/>
    </source>
</evidence>
<dbReference type="EMBL" id="KP211856">
    <property type="protein sequence ID" value="ANV79881.1"/>
    <property type="molecule type" value="Genomic_DNA"/>
</dbReference>
<dbReference type="GO" id="GO:0046872">
    <property type="term" value="F:metal ion binding"/>
    <property type="evidence" value="ECO:0007669"/>
    <property type="project" value="UniProtKB-KW"/>
</dbReference>
<keyword evidence="4" id="KW-0411">Iron-sulfur</keyword>